<proteinExistence type="predicted"/>
<sequence>MTTQQLIFSFSHPVTWATRSSNPQTKDASHLSFPRISMSTPFWTHKSQGYDSEHEPIQYCMFSIVDTSMPIMMRKSNI</sequence>
<comment type="caution">
    <text evidence="1">The sequence shown here is derived from an EMBL/GenBank/DDBJ whole genome shotgun (WGS) entry which is preliminary data.</text>
</comment>
<name>A0A068SBJ8_9FUNG</name>
<dbReference type="Proteomes" id="UP000027586">
    <property type="component" value="Unassembled WGS sequence"/>
</dbReference>
<gene>
    <name evidence="1" type="ORF">LCOR_10162.1</name>
</gene>
<dbReference type="EMBL" id="CBTN010000069">
    <property type="protein sequence ID" value="CDH59340.1"/>
    <property type="molecule type" value="Genomic_DNA"/>
</dbReference>
<dbReference type="VEuPathDB" id="FungiDB:LCOR_10162.1"/>
<dbReference type="AlphaFoldDB" id="A0A068SBJ8"/>
<organism evidence="1 2">
    <name type="scientific">Lichtheimia corymbifera JMRC:FSU:9682</name>
    <dbReference type="NCBI Taxonomy" id="1263082"/>
    <lineage>
        <taxon>Eukaryota</taxon>
        <taxon>Fungi</taxon>
        <taxon>Fungi incertae sedis</taxon>
        <taxon>Mucoromycota</taxon>
        <taxon>Mucoromycotina</taxon>
        <taxon>Mucoromycetes</taxon>
        <taxon>Mucorales</taxon>
        <taxon>Lichtheimiaceae</taxon>
        <taxon>Lichtheimia</taxon>
    </lineage>
</organism>
<keyword evidence="2" id="KW-1185">Reference proteome</keyword>
<evidence type="ECO:0000313" key="2">
    <source>
        <dbReference type="Proteomes" id="UP000027586"/>
    </source>
</evidence>
<protein>
    <submittedName>
        <fullName evidence="1">Uncharacterized protein</fullName>
    </submittedName>
</protein>
<reference evidence="1" key="1">
    <citation type="submission" date="2013-08" db="EMBL/GenBank/DDBJ databases">
        <title>Gene expansion shapes genome architecture in the human pathogen Lichtheimia corymbifera: an evolutionary genomics analysis in the ancient terrestrial Mucorales (Mucoromycotina).</title>
        <authorList>
            <person name="Schwartze V.U."/>
            <person name="Winter S."/>
            <person name="Shelest E."/>
            <person name="Marcet-Houben M."/>
            <person name="Horn F."/>
            <person name="Wehner S."/>
            <person name="Hoffmann K."/>
            <person name="Riege K."/>
            <person name="Sammeth M."/>
            <person name="Nowrousian M."/>
            <person name="Valiante V."/>
            <person name="Linde J."/>
            <person name="Jacobsen I.D."/>
            <person name="Marz M."/>
            <person name="Brakhage A.A."/>
            <person name="Gabaldon T."/>
            <person name="Bocker S."/>
            <person name="Voigt K."/>
        </authorList>
    </citation>
    <scope>NUCLEOTIDE SEQUENCE [LARGE SCALE GENOMIC DNA]</scope>
    <source>
        <strain evidence="1">FSU 9682</strain>
    </source>
</reference>
<accession>A0A068SBJ8</accession>
<evidence type="ECO:0000313" key="1">
    <source>
        <dbReference type="EMBL" id="CDH59340.1"/>
    </source>
</evidence>